<evidence type="ECO:0000313" key="9">
    <source>
        <dbReference type="Proteomes" id="UP000319462"/>
    </source>
</evidence>
<evidence type="ECO:0000256" key="2">
    <source>
        <dbReference type="ARBA" id="ARBA00022692"/>
    </source>
</evidence>
<protein>
    <submittedName>
        <fullName evidence="8">Endoplasmic_Reticulum-Golgi_Intermediate_Compartm ent_(ERGIC)/Endoplasmic_reticulum_vesicle_transporter</fullName>
    </submittedName>
</protein>
<feature type="transmembrane region" description="Helical" evidence="5">
    <location>
        <begin position="45"/>
        <end position="63"/>
    </location>
</feature>
<keyword evidence="3 5" id="KW-1133">Transmembrane helix</keyword>
<dbReference type="Pfam" id="PF07970">
    <property type="entry name" value="COPIIcoated_ERV"/>
    <property type="match status" value="1"/>
</dbReference>
<dbReference type="GO" id="GO:0005783">
    <property type="term" value="C:endoplasmic reticulum"/>
    <property type="evidence" value="ECO:0007669"/>
    <property type="project" value="TreeGrafter"/>
</dbReference>
<evidence type="ECO:0000256" key="1">
    <source>
        <dbReference type="ARBA" id="ARBA00004370"/>
    </source>
</evidence>
<evidence type="ECO:0000313" key="8">
    <source>
        <dbReference type="EMBL" id="SYZ63556.1"/>
    </source>
</evidence>
<proteinExistence type="predicted"/>
<dbReference type="GO" id="GO:0016020">
    <property type="term" value="C:membrane"/>
    <property type="evidence" value="ECO:0007669"/>
    <property type="project" value="UniProtKB-SubCell"/>
</dbReference>
<evidence type="ECO:0000256" key="3">
    <source>
        <dbReference type="ARBA" id="ARBA00022989"/>
    </source>
</evidence>
<feature type="domain" description="Endoplasmic reticulum vesicle transporter C-terminal" evidence="6">
    <location>
        <begin position="178"/>
        <end position="383"/>
    </location>
</feature>
<organism evidence="8 9">
    <name type="scientific">Leishmania braziliensis MHOM/BR/75/M2904</name>
    <dbReference type="NCBI Taxonomy" id="420245"/>
    <lineage>
        <taxon>Eukaryota</taxon>
        <taxon>Discoba</taxon>
        <taxon>Euglenozoa</taxon>
        <taxon>Kinetoplastea</taxon>
        <taxon>Metakinetoplastina</taxon>
        <taxon>Trypanosomatida</taxon>
        <taxon>Trypanosomatidae</taxon>
        <taxon>Leishmaniinae</taxon>
        <taxon>Leishmania</taxon>
        <taxon>Leishmania braziliensis species complex</taxon>
    </lineage>
</organism>
<dbReference type="InterPro" id="IPR012936">
    <property type="entry name" value="Erv_C"/>
</dbReference>
<gene>
    <name evidence="8" type="ORF">LBRM2904_11.0020</name>
</gene>
<keyword evidence="2 5" id="KW-0812">Transmembrane</keyword>
<dbReference type="Pfam" id="PF13850">
    <property type="entry name" value="ERGIC_N"/>
    <property type="match status" value="1"/>
</dbReference>
<feature type="transmembrane region" description="Helical" evidence="5">
    <location>
        <begin position="361"/>
        <end position="382"/>
    </location>
</feature>
<dbReference type="AlphaFoldDB" id="A0A3P3Z091"/>
<keyword evidence="4 5" id="KW-0472">Membrane</keyword>
<name>A0A3P3Z091_LEIBR</name>
<evidence type="ECO:0000259" key="7">
    <source>
        <dbReference type="Pfam" id="PF13850"/>
    </source>
</evidence>
<dbReference type="GO" id="GO:0030134">
    <property type="term" value="C:COPII-coated ER to Golgi transport vesicle"/>
    <property type="evidence" value="ECO:0007669"/>
    <property type="project" value="TreeGrafter"/>
</dbReference>
<dbReference type="InterPro" id="IPR045888">
    <property type="entry name" value="Erv"/>
</dbReference>
<evidence type="ECO:0000256" key="4">
    <source>
        <dbReference type="ARBA" id="ARBA00023136"/>
    </source>
</evidence>
<reference evidence="8 9" key="1">
    <citation type="submission" date="2018-09" db="EMBL/GenBank/DDBJ databases">
        <authorList>
            <person name="Peiro R."/>
            <person name="Begona"/>
            <person name="Cbmso G."/>
            <person name="Lopez M."/>
            <person name="Gonzalez S."/>
        </authorList>
    </citation>
    <scope>NUCLEOTIDE SEQUENCE [LARGE SCALE GENOMIC DNA]</scope>
</reference>
<dbReference type="EMBL" id="LS997610">
    <property type="protein sequence ID" value="SYZ63556.1"/>
    <property type="molecule type" value="Genomic_DNA"/>
</dbReference>
<feature type="transmembrane region" description="Helical" evidence="5">
    <location>
        <begin position="329"/>
        <end position="349"/>
    </location>
</feature>
<dbReference type="PANTHER" id="PTHR10984:SF27">
    <property type="match status" value="1"/>
</dbReference>
<comment type="subcellular location">
    <subcellularLocation>
        <location evidence="1">Membrane</location>
    </subcellularLocation>
</comment>
<evidence type="ECO:0000256" key="5">
    <source>
        <dbReference type="SAM" id="Phobius"/>
    </source>
</evidence>
<accession>A0A3P3Z091</accession>
<dbReference type="PANTHER" id="PTHR10984">
    <property type="entry name" value="ENDOPLASMIC RETICULUM-GOLGI INTERMEDIATE COMPARTMENT PROTEIN"/>
    <property type="match status" value="1"/>
</dbReference>
<sequence length="397" mass="44782">MRQRRTVLVTEEELPVERATISRHIAKVDIFPKPKEDYRREQTKYGAYLSVCTVCFVVLLVLWEGVAYLRGRDAYDTDVSLDKGLSDEMPVHFDVLFPYMSCNRLSIDVVDATGTAKFNCTGTIHKLPISGDGEVQYKGTMKDLGNDIEMDDTGGDKKCRRCPSFAFEGVAADVRNAAASKCCDSCDSVFELYKDLEKEFPGIEYFPQCLEQLYERARGCNVIGSLDLKKVPVTVIFGPRRTGRRYSLKDVIRLDTSHVIKKLRIGDEAVERFSKHGVAEPLCGHERFSKTYSETRYLVKVVPTTYRKTRTRDAKASTYEYSAQCSSQAIVVGFSGVVPAVLFAFEPAAIQVNNVFERQPVSHFLVQLCGIVGGLFVVLGFIDSTVEWFVDFEKRHR</sequence>
<dbReference type="Proteomes" id="UP000319462">
    <property type="component" value="Chromosome 11"/>
</dbReference>
<dbReference type="InterPro" id="IPR039542">
    <property type="entry name" value="Erv_N"/>
</dbReference>
<feature type="domain" description="Endoplasmic reticulum vesicle transporter N-terminal" evidence="7">
    <location>
        <begin position="26"/>
        <end position="116"/>
    </location>
</feature>
<evidence type="ECO:0000259" key="6">
    <source>
        <dbReference type="Pfam" id="PF07970"/>
    </source>
</evidence>